<protein>
    <submittedName>
        <fullName evidence="1">DivIVA domain-containing protein</fullName>
    </submittedName>
</protein>
<evidence type="ECO:0000313" key="1">
    <source>
        <dbReference type="EMBL" id="XDI05081.1"/>
    </source>
</evidence>
<gene>
    <name evidence="1" type="ORF">ABFY20_17405</name>
</gene>
<organism evidence="1">
    <name type="scientific">Herbiconiux sp. A18JL235</name>
    <dbReference type="NCBI Taxonomy" id="3152363"/>
    <lineage>
        <taxon>Bacteria</taxon>
        <taxon>Bacillati</taxon>
        <taxon>Actinomycetota</taxon>
        <taxon>Actinomycetes</taxon>
        <taxon>Micrococcales</taxon>
        <taxon>Microbacteriaceae</taxon>
        <taxon>Herbiconiux</taxon>
    </lineage>
</organism>
<dbReference type="RefSeq" id="WP_368497463.1">
    <property type="nucleotide sequence ID" value="NZ_CP162511.1"/>
</dbReference>
<dbReference type="AlphaFoldDB" id="A0AB39BFA6"/>
<accession>A0AB39BFA6</accession>
<reference evidence="1" key="1">
    <citation type="submission" date="2024-05" db="EMBL/GenBank/DDBJ databases">
        <title>Herbiconiux sp. A18JL235.</title>
        <authorList>
            <person name="Zhang G."/>
        </authorList>
    </citation>
    <scope>NUCLEOTIDE SEQUENCE</scope>
    <source>
        <strain evidence="1">A18JL235</strain>
    </source>
</reference>
<dbReference type="NCBIfam" id="TIGR03544">
    <property type="entry name" value="DivI1A_domain"/>
    <property type="match status" value="2"/>
</dbReference>
<proteinExistence type="predicted"/>
<dbReference type="Gene3D" id="6.10.250.660">
    <property type="match status" value="2"/>
</dbReference>
<sequence length="115" mass="12194">MGWFGFGGGRREIPAATAEEVEGATFSESRFSGGYDQAEVDAFLERCVASIRWLEGGPRPAEPLTSDAVVNQRFSQTKFRAGYAQDEVDDLLDRVASALKTPPPDSGSAPAPAAG</sequence>
<dbReference type="InterPro" id="IPR019933">
    <property type="entry name" value="DivIVA_domain"/>
</dbReference>
<name>A0AB39BFA6_9MICO</name>
<dbReference type="EMBL" id="CP162511">
    <property type="protein sequence ID" value="XDI05081.1"/>
    <property type="molecule type" value="Genomic_DNA"/>
</dbReference>